<dbReference type="Proteomes" id="UP000326924">
    <property type="component" value="Unassembled WGS sequence"/>
</dbReference>
<evidence type="ECO:0000313" key="2">
    <source>
        <dbReference type="Proteomes" id="UP000326924"/>
    </source>
</evidence>
<gene>
    <name evidence="1" type="ORF">FN846DRAFT_945226</name>
</gene>
<name>A0A5J5F0I0_9PEZI</name>
<reference evidence="1 2" key="1">
    <citation type="submission" date="2019-09" db="EMBL/GenBank/DDBJ databases">
        <title>Draft genome of the ectomycorrhizal ascomycete Sphaerosporella brunnea.</title>
        <authorList>
            <consortium name="DOE Joint Genome Institute"/>
            <person name="Benucci G.M."/>
            <person name="Marozzi G."/>
            <person name="Antonielli L."/>
            <person name="Sanchez S."/>
            <person name="Marco P."/>
            <person name="Wang X."/>
            <person name="Falini L.B."/>
            <person name="Barry K."/>
            <person name="Haridas S."/>
            <person name="Lipzen A."/>
            <person name="Labutti K."/>
            <person name="Grigoriev I.V."/>
            <person name="Murat C."/>
            <person name="Martin F."/>
            <person name="Albertini E."/>
            <person name="Donnini D."/>
            <person name="Bonito G."/>
        </authorList>
    </citation>
    <scope>NUCLEOTIDE SEQUENCE [LARGE SCALE GENOMIC DNA]</scope>
    <source>
        <strain evidence="1 2">Sb_GMNB300</strain>
    </source>
</reference>
<keyword evidence="2" id="KW-1185">Reference proteome</keyword>
<accession>A0A5J5F0I0</accession>
<proteinExistence type="predicted"/>
<evidence type="ECO:0000313" key="1">
    <source>
        <dbReference type="EMBL" id="KAA8908462.1"/>
    </source>
</evidence>
<comment type="caution">
    <text evidence="1">The sequence shown here is derived from an EMBL/GenBank/DDBJ whole genome shotgun (WGS) entry which is preliminary data.</text>
</comment>
<protein>
    <submittedName>
        <fullName evidence="1">Uncharacterized protein</fullName>
    </submittedName>
</protein>
<sequence length="84" mass="9798">MSPSQTARRAIAIVSAAVGIPACLLLADVTCVYCGCRLGDPPLEQLFWPCTWRRVRRWQKEKIRCRPHRRLPPCRCSQRRCLYR</sequence>
<dbReference type="InParanoid" id="A0A5J5F0I0"/>
<organism evidence="1 2">
    <name type="scientific">Sphaerosporella brunnea</name>
    <dbReference type="NCBI Taxonomy" id="1250544"/>
    <lineage>
        <taxon>Eukaryota</taxon>
        <taxon>Fungi</taxon>
        <taxon>Dikarya</taxon>
        <taxon>Ascomycota</taxon>
        <taxon>Pezizomycotina</taxon>
        <taxon>Pezizomycetes</taxon>
        <taxon>Pezizales</taxon>
        <taxon>Pyronemataceae</taxon>
        <taxon>Sphaerosporella</taxon>
    </lineage>
</organism>
<dbReference type="AlphaFoldDB" id="A0A5J5F0I0"/>
<dbReference type="EMBL" id="VXIS01000068">
    <property type="protein sequence ID" value="KAA8908462.1"/>
    <property type="molecule type" value="Genomic_DNA"/>
</dbReference>